<evidence type="ECO:0008006" key="5">
    <source>
        <dbReference type="Google" id="ProtNLM"/>
    </source>
</evidence>
<dbReference type="Proteomes" id="UP001203058">
    <property type="component" value="Unassembled WGS sequence"/>
</dbReference>
<sequence length="89" mass="8869">MKKISTAIAIAVGVVSLSACKQSPQEQAADNIEANAENTADAIEANADNVPGVTLNDTADNAADAVRAEGENAADAVRNGADADGNSTN</sequence>
<proteinExistence type="predicted"/>
<dbReference type="EMBL" id="JAKZHW010000001">
    <property type="protein sequence ID" value="MCH8616572.1"/>
    <property type="molecule type" value="Genomic_DNA"/>
</dbReference>
<protein>
    <recommendedName>
        <fullName evidence="5">Circumsporozoite protein</fullName>
    </recommendedName>
</protein>
<keyword evidence="2" id="KW-0732">Signal</keyword>
<feature type="chain" id="PRO_5046545777" description="Circumsporozoite protein" evidence="2">
    <location>
        <begin position="22"/>
        <end position="89"/>
    </location>
</feature>
<dbReference type="PROSITE" id="PS51257">
    <property type="entry name" value="PROKAR_LIPOPROTEIN"/>
    <property type="match status" value="1"/>
</dbReference>
<name>A0ABS9VNN8_9SPHN</name>
<evidence type="ECO:0000313" key="4">
    <source>
        <dbReference type="Proteomes" id="UP001203058"/>
    </source>
</evidence>
<reference evidence="3 4" key="1">
    <citation type="submission" date="2022-03" db="EMBL/GenBank/DDBJ databases">
        <authorList>
            <person name="Jo J.-H."/>
            <person name="Im W.-T."/>
        </authorList>
    </citation>
    <scope>NUCLEOTIDE SEQUENCE [LARGE SCALE GENOMIC DNA]</scope>
    <source>
        <strain evidence="3 4">SM33</strain>
    </source>
</reference>
<feature type="signal peptide" evidence="2">
    <location>
        <begin position="1"/>
        <end position="21"/>
    </location>
</feature>
<evidence type="ECO:0000313" key="3">
    <source>
        <dbReference type="EMBL" id="MCH8616572.1"/>
    </source>
</evidence>
<evidence type="ECO:0000256" key="1">
    <source>
        <dbReference type="SAM" id="MobiDB-lite"/>
    </source>
</evidence>
<feature type="region of interest" description="Disordered" evidence="1">
    <location>
        <begin position="70"/>
        <end position="89"/>
    </location>
</feature>
<dbReference type="RefSeq" id="WP_241447365.1">
    <property type="nucleotide sequence ID" value="NZ_JAKZHW010000001.1"/>
</dbReference>
<keyword evidence="4" id="KW-1185">Reference proteome</keyword>
<gene>
    <name evidence="3" type="ORF">LZ016_10730</name>
</gene>
<organism evidence="3 4">
    <name type="scientific">Sphingomonas telluris</name>
    <dbReference type="NCBI Taxonomy" id="2907998"/>
    <lineage>
        <taxon>Bacteria</taxon>
        <taxon>Pseudomonadati</taxon>
        <taxon>Pseudomonadota</taxon>
        <taxon>Alphaproteobacteria</taxon>
        <taxon>Sphingomonadales</taxon>
        <taxon>Sphingomonadaceae</taxon>
        <taxon>Sphingomonas</taxon>
    </lineage>
</organism>
<accession>A0ABS9VNN8</accession>
<evidence type="ECO:0000256" key="2">
    <source>
        <dbReference type="SAM" id="SignalP"/>
    </source>
</evidence>
<comment type="caution">
    <text evidence="3">The sequence shown here is derived from an EMBL/GenBank/DDBJ whole genome shotgun (WGS) entry which is preliminary data.</text>
</comment>